<dbReference type="PRINTS" id="PR00032">
    <property type="entry name" value="HTHARAC"/>
</dbReference>
<dbReference type="PROSITE" id="PS01124">
    <property type="entry name" value="HTH_ARAC_FAMILY_2"/>
    <property type="match status" value="1"/>
</dbReference>
<evidence type="ECO:0000256" key="4">
    <source>
        <dbReference type="PROSITE-ProRule" id="PRU00169"/>
    </source>
</evidence>
<dbReference type="PATRIC" id="fig|235909.7.peg.25"/>
<reference evidence="7 8" key="1">
    <citation type="journal article" date="2004" name="Nucleic Acids Res.">
        <title>Thermoadaptation trait revealed by the genome sequence of thermophilic Geobacillus kaustophilus.</title>
        <authorList>
            <person name="Takami H."/>
            <person name="Takaki Y."/>
            <person name="Chee G.J."/>
            <person name="Nishi S."/>
            <person name="Shimamura S."/>
            <person name="Suzuki H."/>
            <person name="Matsui S."/>
            <person name="Uchiyama I."/>
        </authorList>
    </citation>
    <scope>NUCLEOTIDE SEQUENCE [LARGE SCALE GENOMIC DNA]</scope>
    <source>
        <strain evidence="7 8">HTA426</strain>
        <plasmid evidence="8">Plasmid pHTA426</plasmid>
    </source>
</reference>
<keyword evidence="7" id="KW-0614">Plasmid</keyword>
<dbReference type="Gene3D" id="3.40.50.2300">
    <property type="match status" value="1"/>
</dbReference>
<evidence type="ECO:0000256" key="3">
    <source>
        <dbReference type="ARBA" id="ARBA00023163"/>
    </source>
</evidence>
<dbReference type="SMART" id="SM00448">
    <property type="entry name" value="REC"/>
    <property type="match status" value="1"/>
</dbReference>
<dbReference type="InterPro" id="IPR011006">
    <property type="entry name" value="CheY-like_superfamily"/>
</dbReference>
<evidence type="ECO:0000256" key="2">
    <source>
        <dbReference type="ARBA" id="ARBA00023125"/>
    </source>
</evidence>
<dbReference type="Pfam" id="PF00072">
    <property type="entry name" value="Response_reg"/>
    <property type="match status" value="1"/>
</dbReference>
<keyword evidence="4" id="KW-0597">Phosphoprotein</keyword>
<feature type="modified residue" description="4-aspartylphosphate" evidence="4">
    <location>
        <position position="55"/>
    </location>
</feature>
<keyword evidence="1" id="KW-0805">Transcription regulation</keyword>
<dbReference type="SMART" id="SM00342">
    <property type="entry name" value="HTH_ARAC"/>
    <property type="match status" value="1"/>
</dbReference>
<evidence type="ECO:0000256" key="1">
    <source>
        <dbReference type="ARBA" id="ARBA00023015"/>
    </source>
</evidence>
<keyword evidence="3" id="KW-0804">Transcription</keyword>
<dbReference type="PROSITE" id="PS50110">
    <property type="entry name" value="RESPONSE_REGULATORY"/>
    <property type="match status" value="1"/>
</dbReference>
<dbReference type="PANTHER" id="PTHR43280:SF2">
    <property type="entry name" value="HTH-TYPE TRANSCRIPTIONAL REGULATOR EXSA"/>
    <property type="match status" value="1"/>
</dbReference>
<geneLocation type="plasmid" evidence="7 8">
    <name>pHTA426</name>
</geneLocation>
<feature type="domain" description="HTH araC/xylS-type" evidence="5">
    <location>
        <begin position="149"/>
        <end position="247"/>
    </location>
</feature>
<sequence length="258" mass="29363">MSDLLIIDSDDKARIDIRKKIEDSPFHYLNIHEASMAREGLQLIKQIQPCVIIMDISLKDEDGISFGKSVIQLYPAIRILIVSHLQMFEIVQSAINAGFSGYYLKPISRTELLSGLERILTPSLDTMKTKANQHYGKGMESIDLANPIESALRYIQDNYHLPLTLNEVASMVYLSQSHFSRLFKSATGMTFVEYLTQVRIQKSKYLLKMSSLPIDVIAHKTGFSNASYFATTFKRLEGKTPTEYRELLQKIYPKTGNK</sequence>
<dbReference type="InterPro" id="IPR001789">
    <property type="entry name" value="Sig_transdc_resp-reg_receiver"/>
</dbReference>
<gene>
    <name evidence="7" type="ordered locus">GKP24</name>
</gene>
<dbReference type="InterPro" id="IPR018062">
    <property type="entry name" value="HTH_AraC-typ_CS"/>
</dbReference>
<dbReference type="Gene3D" id="1.10.10.60">
    <property type="entry name" value="Homeodomain-like"/>
    <property type="match status" value="2"/>
</dbReference>
<keyword evidence="2" id="KW-0238">DNA-binding</keyword>
<dbReference type="GO" id="GO:0000160">
    <property type="term" value="P:phosphorelay signal transduction system"/>
    <property type="evidence" value="ECO:0007669"/>
    <property type="project" value="InterPro"/>
</dbReference>
<protein>
    <submittedName>
        <fullName evidence="7">Two-component response regulator</fullName>
    </submittedName>
</protein>
<name>Q5QL43_GEOKA</name>
<evidence type="ECO:0000259" key="5">
    <source>
        <dbReference type="PROSITE" id="PS01124"/>
    </source>
</evidence>
<proteinExistence type="predicted"/>
<dbReference type="GO" id="GO:0043565">
    <property type="term" value="F:sequence-specific DNA binding"/>
    <property type="evidence" value="ECO:0007669"/>
    <property type="project" value="InterPro"/>
</dbReference>
<dbReference type="KEGG" id="gka:GKP24"/>
<dbReference type="SUPFAM" id="SSF46689">
    <property type="entry name" value="Homeodomain-like"/>
    <property type="match status" value="2"/>
</dbReference>
<dbReference type="Proteomes" id="UP000001172">
    <property type="component" value="Plasmid pHTA426"/>
</dbReference>
<dbReference type="AlphaFoldDB" id="Q5QL43"/>
<dbReference type="HOGENOM" id="CLU_000445_5_1_9"/>
<evidence type="ECO:0000259" key="6">
    <source>
        <dbReference type="PROSITE" id="PS50110"/>
    </source>
</evidence>
<dbReference type="RefSeq" id="WP_011229498.1">
    <property type="nucleotide sequence ID" value="NC_006509.1"/>
</dbReference>
<dbReference type="PANTHER" id="PTHR43280">
    <property type="entry name" value="ARAC-FAMILY TRANSCRIPTIONAL REGULATOR"/>
    <property type="match status" value="1"/>
</dbReference>
<dbReference type="SUPFAM" id="SSF52172">
    <property type="entry name" value="CheY-like"/>
    <property type="match status" value="1"/>
</dbReference>
<dbReference type="InterPro" id="IPR009057">
    <property type="entry name" value="Homeodomain-like_sf"/>
</dbReference>
<dbReference type="eggNOG" id="COG4753">
    <property type="taxonomic scope" value="Bacteria"/>
</dbReference>
<dbReference type="EMBL" id="AP006520">
    <property type="protein sequence ID" value="BAD74267.1"/>
    <property type="molecule type" value="Genomic_DNA"/>
</dbReference>
<dbReference type="InterPro" id="IPR018060">
    <property type="entry name" value="HTH_AraC"/>
</dbReference>
<dbReference type="PROSITE" id="PS00041">
    <property type="entry name" value="HTH_ARAC_FAMILY_1"/>
    <property type="match status" value="1"/>
</dbReference>
<dbReference type="InterPro" id="IPR020449">
    <property type="entry name" value="Tscrpt_reg_AraC-type_HTH"/>
</dbReference>
<dbReference type="GO" id="GO:0003700">
    <property type="term" value="F:DNA-binding transcription factor activity"/>
    <property type="evidence" value="ECO:0007669"/>
    <property type="project" value="InterPro"/>
</dbReference>
<keyword evidence="8" id="KW-1185">Reference proteome</keyword>
<dbReference type="Pfam" id="PF12833">
    <property type="entry name" value="HTH_18"/>
    <property type="match status" value="1"/>
</dbReference>
<accession>Q5QL43</accession>
<feature type="domain" description="Response regulatory" evidence="6">
    <location>
        <begin position="3"/>
        <end position="120"/>
    </location>
</feature>
<dbReference type="eggNOG" id="COG2169">
    <property type="taxonomic scope" value="Bacteria"/>
</dbReference>
<evidence type="ECO:0000313" key="7">
    <source>
        <dbReference type="EMBL" id="BAD74267.1"/>
    </source>
</evidence>
<evidence type="ECO:0000313" key="8">
    <source>
        <dbReference type="Proteomes" id="UP000001172"/>
    </source>
</evidence>
<organism evidence="7 8">
    <name type="scientific">Geobacillus kaustophilus (strain HTA426)</name>
    <dbReference type="NCBI Taxonomy" id="235909"/>
    <lineage>
        <taxon>Bacteria</taxon>
        <taxon>Bacillati</taxon>
        <taxon>Bacillota</taxon>
        <taxon>Bacilli</taxon>
        <taxon>Bacillales</taxon>
        <taxon>Anoxybacillaceae</taxon>
        <taxon>Geobacillus</taxon>
        <taxon>Geobacillus thermoleovorans group</taxon>
    </lineage>
</organism>